<dbReference type="Pfam" id="PF14833">
    <property type="entry name" value="NAD_binding_11"/>
    <property type="match status" value="1"/>
</dbReference>
<evidence type="ECO:0000259" key="4">
    <source>
        <dbReference type="Pfam" id="PF03446"/>
    </source>
</evidence>
<evidence type="ECO:0000259" key="5">
    <source>
        <dbReference type="Pfam" id="PF14833"/>
    </source>
</evidence>
<evidence type="ECO:0000256" key="2">
    <source>
        <dbReference type="ARBA" id="ARBA00023027"/>
    </source>
</evidence>
<evidence type="ECO:0000313" key="6">
    <source>
        <dbReference type="EMBL" id="QCI67332.1"/>
    </source>
</evidence>
<keyword evidence="7" id="KW-1185">Reference proteome</keyword>
<evidence type="ECO:0000313" key="7">
    <source>
        <dbReference type="Proteomes" id="UP000298781"/>
    </source>
</evidence>
<sequence>MSEASTAVIEPPAIVVVVGLGQMGLPMANRLIGAGFTVHGLDPTPAACAALEAKGGKAFADPAAAVDGAAAIITMLPNGKIVRDALLGAAGFARRLPRGTLIIDMSSSAPTETISLGAELEPLGLPLIDAPVSGGVKRAIDGSLAIMAGGPGRQVERGRAILEAMGKSVFPTGPLGSGHAMKALNNYVSAAGLIAASEALLVGRTFGLEPDTIIDVLNASTGRNNSTEVKMKQFVISESYASGFSLALMAKDLRIAADLAGHLKLDIPQIGAVADIWDEAKAALEGGADHTAIYRFLAKDAGGAG</sequence>
<dbReference type="GO" id="GO:0051287">
    <property type="term" value="F:NAD binding"/>
    <property type="evidence" value="ECO:0007669"/>
    <property type="project" value="InterPro"/>
</dbReference>
<dbReference type="KEGG" id="pstg:E8M01_25770"/>
<dbReference type="AlphaFoldDB" id="A0A4D7BHI6"/>
<feature type="domain" description="6-phosphogluconate dehydrogenase NADP-binding" evidence="4">
    <location>
        <begin position="16"/>
        <end position="170"/>
    </location>
</feature>
<dbReference type="PANTHER" id="PTHR22981:SF7">
    <property type="entry name" value="3-HYDROXYISOBUTYRATE DEHYDROGENASE, MITOCHONDRIAL"/>
    <property type="match status" value="1"/>
</dbReference>
<proteinExistence type="predicted"/>
<dbReference type="EMBL" id="CP039690">
    <property type="protein sequence ID" value="QCI67332.1"/>
    <property type="molecule type" value="Genomic_DNA"/>
</dbReference>
<feature type="domain" description="3-hydroxyisobutyrate dehydrogenase-like NAD-binding" evidence="5">
    <location>
        <begin position="176"/>
        <end position="297"/>
    </location>
</feature>
<dbReference type="RefSeq" id="WP_136962763.1">
    <property type="nucleotide sequence ID" value="NZ_CP039690.1"/>
</dbReference>
<dbReference type="GO" id="GO:0050661">
    <property type="term" value="F:NADP binding"/>
    <property type="evidence" value="ECO:0007669"/>
    <property type="project" value="InterPro"/>
</dbReference>
<accession>A0A4D7BHI6</accession>
<protein>
    <submittedName>
        <fullName evidence="6">NAD(P)-dependent oxidoreductase</fullName>
    </submittedName>
</protein>
<dbReference type="InterPro" id="IPR013328">
    <property type="entry name" value="6PGD_dom2"/>
</dbReference>
<dbReference type="InterPro" id="IPR015815">
    <property type="entry name" value="HIBADH-related"/>
</dbReference>
<dbReference type="SUPFAM" id="SSF51735">
    <property type="entry name" value="NAD(P)-binding Rossmann-fold domains"/>
    <property type="match status" value="1"/>
</dbReference>
<dbReference type="PANTHER" id="PTHR22981">
    <property type="entry name" value="3-HYDROXYISOBUTYRATE DEHYDROGENASE-RELATED"/>
    <property type="match status" value="1"/>
</dbReference>
<dbReference type="PIRSF" id="PIRSF000103">
    <property type="entry name" value="HIBADH"/>
    <property type="match status" value="1"/>
</dbReference>
<dbReference type="PROSITE" id="PS00895">
    <property type="entry name" value="3_HYDROXYISOBUT_DH"/>
    <property type="match status" value="1"/>
</dbReference>
<dbReference type="SUPFAM" id="SSF48179">
    <property type="entry name" value="6-phosphogluconate dehydrogenase C-terminal domain-like"/>
    <property type="match status" value="1"/>
</dbReference>
<reference evidence="6 7" key="1">
    <citation type="submission" date="2019-04" db="EMBL/GenBank/DDBJ databases">
        <title>Phreatobacter aquaticus sp. nov.</title>
        <authorList>
            <person name="Choi A."/>
        </authorList>
    </citation>
    <scope>NUCLEOTIDE SEQUENCE [LARGE SCALE GENOMIC DNA]</scope>
    <source>
        <strain evidence="6 7">KCTC 52518</strain>
    </source>
</reference>
<dbReference type="InterPro" id="IPR002204">
    <property type="entry name" value="3-OH-isobutyrate_DH-rel_CS"/>
</dbReference>
<gene>
    <name evidence="6" type="ORF">E8M01_25770</name>
</gene>
<dbReference type="GO" id="GO:0016616">
    <property type="term" value="F:oxidoreductase activity, acting on the CH-OH group of donors, NAD or NADP as acceptor"/>
    <property type="evidence" value="ECO:0007669"/>
    <property type="project" value="TreeGrafter"/>
</dbReference>
<dbReference type="Gene3D" id="1.10.1040.10">
    <property type="entry name" value="N-(1-d-carboxylethyl)-l-norvaline Dehydrogenase, domain 2"/>
    <property type="match status" value="1"/>
</dbReference>
<name>A0A4D7BHI6_9HYPH</name>
<organism evidence="6 7">
    <name type="scientific">Phreatobacter stygius</name>
    <dbReference type="NCBI Taxonomy" id="1940610"/>
    <lineage>
        <taxon>Bacteria</taxon>
        <taxon>Pseudomonadati</taxon>
        <taxon>Pseudomonadota</taxon>
        <taxon>Alphaproteobacteria</taxon>
        <taxon>Hyphomicrobiales</taxon>
        <taxon>Phreatobacteraceae</taxon>
        <taxon>Phreatobacter</taxon>
    </lineage>
</organism>
<evidence type="ECO:0000256" key="3">
    <source>
        <dbReference type="PIRSR" id="PIRSR000103-1"/>
    </source>
</evidence>
<dbReference type="InterPro" id="IPR036291">
    <property type="entry name" value="NAD(P)-bd_dom_sf"/>
</dbReference>
<keyword evidence="2" id="KW-0520">NAD</keyword>
<dbReference type="Proteomes" id="UP000298781">
    <property type="component" value="Chromosome"/>
</dbReference>
<dbReference type="Pfam" id="PF03446">
    <property type="entry name" value="NAD_binding_2"/>
    <property type="match status" value="1"/>
</dbReference>
<dbReference type="InterPro" id="IPR006115">
    <property type="entry name" value="6PGDH_NADP-bd"/>
</dbReference>
<dbReference type="Gene3D" id="3.40.50.720">
    <property type="entry name" value="NAD(P)-binding Rossmann-like Domain"/>
    <property type="match status" value="1"/>
</dbReference>
<evidence type="ECO:0000256" key="1">
    <source>
        <dbReference type="ARBA" id="ARBA00023002"/>
    </source>
</evidence>
<dbReference type="InterPro" id="IPR008927">
    <property type="entry name" value="6-PGluconate_DH-like_C_sf"/>
</dbReference>
<keyword evidence="1" id="KW-0560">Oxidoreductase</keyword>
<feature type="active site" evidence="3">
    <location>
        <position position="182"/>
    </location>
</feature>
<dbReference type="GO" id="GO:0016054">
    <property type="term" value="P:organic acid catabolic process"/>
    <property type="evidence" value="ECO:0007669"/>
    <property type="project" value="UniProtKB-ARBA"/>
</dbReference>
<dbReference type="InterPro" id="IPR029154">
    <property type="entry name" value="HIBADH-like_NADP-bd"/>
</dbReference>
<dbReference type="OrthoDB" id="9812907at2"/>